<evidence type="ECO:0000313" key="9">
    <source>
        <dbReference type="Proteomes" id="UP000035366"/>
    </source>
</evidence>
<evidence type="ECO:0000256" key="6">
    <source>
        <dbReference type="ARBA" id="ARBA00023136"/>
    </source>
</evidence>
<protein>
    <recommendedName>
        <fullName evidence="10">Major facilitator superfamily (MFS) profile domain-containing protein</fullName>
    </recommendedName>
</protein>
<dbReference type="InterPro" id="IPR050171">
    <property type="entry name" value="MFS_Transporters"/>
</dbReference>
<dbReference type="InterPro" id="IPR036259">
    <property type="entry name" value="MFS_trans_sf"/>
</dbReference>
<dbReference type="PANTHER" id="PTHR23517:SF2">
    <property type="entry name" value="MULTIDRUG RESISTANCE PROTEIN MDTH"/>
    <property type="match status" value="1"/>
</dbReference>
<feature type="transmembrane region" description="Helical" evidence="7">
    <location>
        <begin position="127"/>
        <end position="145"/>
    </location>
</feature>
<organism evidence="8 9">
    <name type="scientific">Streptomyces incarnatus</name>
    <dbReference type="NCBI Taxonomy" id="665007"/>
    <lineage>
        <taxon>Bacteria</taxon>
        <taxon>Bacillati</taxon>
        <taxon>Actinomycetota</taxon>
        <taxon>Actinomycetes</taxon>
        <taxon>Kitasatosporales</taxon>
        <taxon>Streptomycetaceae</taxon>
        <taxon>Streptomyces</taxon>
    </lineage>
</organism>
<accession>A0ABN4G8T4</accession>
<dbReference type="PANTHER" id="PTHR23517">
    <property type="entry name" value="RESISTANCE PROTEIN MDTM, PUTATIVE-RELATED-RELATED"/>
    <property type="match status" value="1"/>
</dbReference>
<dbReference type="Pfam" id="PF07690">
    <property type="entry name" value="MFS_1"/>
    <property type="match status" value="1"/>
</dbReference>
<keyword evidence="3" id="KW-1003">Cell membrane</keyword>
<dbReference type="SUPFAM" id="SSF103473">
    <property type="entry name" value="MFS general substrate transporter"/>
    <property type="match status" value="1"/>
</dbReference>
<feature type="transmembrane region" description="Helical" evidence="7">
    <location>
        <begin position="98"/>
        <end position="115"/>
    </location>
</feature>
<evidence type="ECO:0000256" key="7">
    <source>
        <dbReference type="SAM" id="Phobius"/>
    </source>
</evidence>
<feature type="transmembrane region" description="Helical" evidence="7">
    <location>
        <begin position="284"/>
        <end position="304"/>
    </location>
</feature>
<feature type="transmembrane region" description="Helical" evidence="7">
    <location>
        <begin position="310"/>
        <end position="332"/>
    </location>
</feature>
<dbReference type="Proteomes" id="UP000035366">
    <property type="component" value="Chromosome"/>
</dbReference>
<evidence type="ECO:0000256" key="5">
    <source>
        <dbReference type="ARBA" id="ARBA00022989"/>
    </source>
</evidence>
<feature type="transmembrane region" description="Helical" evidence="7">
    <location>
        <begin position="212"/>
        <end position="230"/>
    </location>
</feature>
<feature type="transmembrane region" description="Helical" evidence="7">
    <location>
        <begin position="59"/>
        <end position="78"/>
    </location>
</feature>
<dbReference type="InterPro" id="IPR011701">
    <property type="entry name" value="MFS"/>
</dbReference>
<keyword evidence="4 7" id="KW-0812">Transmembrane</keyword>
<evidence type="ECO:0000256" key="4">
    <source>
        <dbReference type="ARBA" id="ARBA00022692"/>
    </source>
</evidence>
<keyword evidence="9" id="KW-1185">Reference proteome</keyword>
<evidence type="ECO:0000256" key="2">
    <source>
        <dbReference type="ARBA" id="ARBA00022448"/>
    </source>
</evidence>
<proteinExistence type="predicted"/>
<dbReference type="Gene3D" id="1.20.1250.20">
    <property type="entry name" value="MFS general substrate transporter like domains"/>
    <property type="match status" value="1"/>
</dbReference>
<feature type="transmembrane region" description="Helical" evidence="7">
    <location>
        <begin position="242"/>
        <end position="263"/>
    </location>
</feature>
<evidence type="ECO:0000256" key="1">
    <source>
        <dbReference type="ARBA" id="ARBA00004651"/>
    </source>
</evidence>
<reference evidence="8 9" key="1">
    <citation type="journal article" date="2015" name="ISME J.">
        <title>Draft Genome Sequence of Streptomyces incarnatus NRRL8089, which Produces the Nucleoside Antibiotic Sinefungin.</title>
        <authorList>
            <person name="Oshima K."/>
            <person name="Hattori M."/>
            <person name="Shimizu H."/>
            <person name="Fukuda K."/>
            <person name="Nemoto M."/>
            <person name="Inagaki K."/>
            <person name="Tamura T."/>
        </authorList>
    </citation>
    <scope>NUCLEOTIDE SEQUENCE [LARGE SCALE GENOMIC DNA]</scope>
    <source>
        <strain evidence="8 9">NRRL 8089</strain>
    </source>
</reference>
<keyword evidence="2" id="KW-0813">Transport</keyword>
<name>A0ABN4G8T4_9ACTN</name>
<keyword evidence="5 7" id="KW-1133">Transmembrane helix</keyword>
<evidence type="ECO:0008006" key="10">
    <source>
        <dbReference type="Google" id="ProtNLM"/>
    </source>
</evidence>
<feature type="transmembrane region" description="Helical" evidence="7">
    <location>
        <begin position="372"/>
        <end position="392"/>
    </location>
</feature>
<evidence type="ECO:0000313" key="8">
    <source>
        <dbReference type="EMBL" id="AKJ10265.1"/>
    </source>
</evidence>
<comment type="subcellular location">
    <subcellularLocation>
        <location evidence="1">Cell membrane</location>
        <topology evidence="1">Multi-pass membrane protein</topology>
    </subcellularLocation>
</comment>
<dbReference type="EMBL" id="CP011497">
    <property type="protein sequence ID" value="AKJ10265.1"/>
    <property type="molecule type" value="Genomic_DNA"/>
</dbReference>
<feature type="transmembrane region" description="Helical" evidence="7">
    <location>
        <begin position="33"/>
        <end position="52"/>
    </location>
</feature>
<sequence length="397" mass="38973">MAGLLASHAGIGLVFPLTSIFISDHLGLGGAGAGRYFVAMAAAGCAAAVIGGPRADRGAAAAVGAVGTTSLVVSYALLGAASGDLPVVLSGVLAGTGYGLQYAAITGVVTALVPASLQRRAFVLRHVMTNVGMGLGAAAGGLLLAGSGRSTGMLRHLYEAAAAGSVPLAVVFLAVRGLCHSHPAGTPPGDGGTPDAGESRQGYRVLLRSRPLALLMLGQALFAAVGFTQIEAAVPLLMHHGMGVGLTGVSLVTAGNALALLVLQHPVGRRFERWPETGALTVAPLLWCAAFGAGGLAATVQGAARSVLLGVFAALFALGEIAYSSAFFPLLVRLSGPASLGRGSALSSLAWSAGTVAGPPAGIAVVTATGPVAGWLALAAGTTVTCAVALGLRRATP</sequence>
<evidence type="ECO:0000256" key="3">
    <source>
        <dbReference type="ARBA" id="ARBA00022475"/>
    </source>
</evidence>
<gene>
    <name evidence="8" type="ORF">ABB07_09635</name>
</gene>
<keyword evidence="6 7" id="KW-0472">Membrane</keyword>